<keyword evidence="5" id="KW-1185">Reference proteome</keyword>
<feature type="domain" description="Fe/B12 periplasmic-binding" evidence="3">
    <location>
        <begin position="60"/>
        <end position="315"/>
    </location>
</feature>
<dbReference type="InterPro" id="IPR054828">
    <property type="entry name" value="Vit_B12_bind_prot"/>
</dbReference>
<sequence>MKGPKYLISIITVLIAVIGVSALTGCKAGEPEEVYADTTYPLTITDQLGRSVTIKSEPQKIISLAPSNTEIVYALGLQSRLVGVTTYCNYPEAAKDKPKVGGFSTVNVELITSAKPDLIIAANIHAGKVIPQLEGLDFTVVAVSPNNIDEVMQAMELVGKVSNVNATTGPLVKALRDRIDIVVNKTATLSQSQLTKTFYIVWHDPLQTIGATSFIHSLIGAAGGLNISGDIEEKYPKVSLETVIGYNPQAIIAQIGMGSGEDGPLIYAQTEPLLAGVDARSNGQIYGVISDVVGRPGPRVVDALEQLAKMLHPELFS</sequence>
<dbReference type="InterPro" id="IPR050902">
    <property type="entry name" value="ABC_Transporter_SBP"/>
</dbReference>
<dbReference type="PROSITE" id="PS50983">
    <property type="entry name" value="FE_B12_PBP"/>
    <property type="match status" value="1"/>
</dbReference>
<protein>
    <submittedName>
        <fullName evidence="4">Cobalamin-binding protein</fullName>
    </submittedName>
</protein>
<dbReference type="PROSITE" id="PS51257">
    <property type="entry name" value="PROKAR_LIPOPROTEIN"/>
    <property type="match status" value="1"/>
</dbReference>
<gene>
    <name evidence="4" type="ORF">V8247_08140</name>
</gene>
<comment type="similarity">
    <text evidence="1">Belongs to the bacterial solute-binding protein 8 family.</text>
</comment>
<dbReference type="Gene3D" id="3.40.50.1980">
    <property type="entry name" value="Nitrogenase molybdenum iron protein domain"/>
    <property type="match status" value="2"/>
</dbReference>
<evidence type="ECO:0000259" key="3">
    <source>
        <dbReference type="PROSITE" id="PS50983"/>
    </source>
</evidence>
<dbReference type="Proteomes" id="UP001375370">
    <property type="component" value="Chromosome"/>
</dbReference>
<dbReference type="PANTHER" id="PTHR30535">
    <property type="entry name" value="VITAMIN B12-BINDING PROTEIN"/>
    <property type="match status" value="1"/>
</dbReference>
<dbReference type="SUPFAM" id="SSF53807">
    <property type="entry name" value="Helical backbone' metal receptor"/>
    <property type="match status" value="1"/>
</dbReference>
<evidence type="ECO:0000313" key="5">
    <source>
        <dbReference type="Proteomes" id="UP001375370"/>
    </source>
</evidence>
<accession>A0ABZ2J7U8</accession>
<keyword evidence="2" id="KW-0732">Signal</keyword>
<proteinExistence type="inferred from homology"/>
<dbReference type="CDD" id="cd01144">
    <property type="entry name" value="BtuF"/>
    <property type="match status" value="1"/>
</dbReference>
<dbReference type="NCBIfam" id="NF038402">
    <property type="entry name" value="TroA_like"/>
    <property type="match status" value="1"/>
</dbReference>
<dbReference type="PANTHER" id="PTHR30535:SF34">
    <property type="entry name" value="MOLYBDATE-BINDING PROTEIN MOLA"/>
    <property type="match status" value="1"/>
</dbReference>
<evidence type="ECO:0000256" key="2">
    <source>
        <dbReference type="ARBA" id="ARBA00022729"/>
    </source>
</evidence>
<evidence type="ECO:0000256" key="1">
    <source>
        <dbReference type="ARBA" id="ARBA00008814"/>
    </source>
</evidence>
<dbReference type="Pfam" id="PF01497">
    <property type="entry name" value="Peripla_BP_2"/>
    <property type="match status" value="1"/>
</dbReference>
<organism evidence="4 5">
    <name type="scientific">Candidatus Dehalogenimonas loeffleri</name>
    <dbReference type="NCBI Taxonomy" id="3127115"/>
    <lineage>
        <taxon>Bacteria</taxon>
        <taxon>Bacillati</taxon>
        <taxon>Chloroflexota</taxon>
        <taxon>Dehalococcoidia</taxon>
        <taxon>Dehalococcoidales</taxon>
        <taxon>Dehalococcoidaceae</taxon>
        <taxon>Dehalogenimonas</taxon>
    </lineage>
</organism>
<dbReference type="RefSeq" id="WP_338737356.1">
    <property type="nucleotide sequence ID" value="NZ_CP146612.1"/>
</dbReference>
<dbReference type="InterPro" id="IPR002491">
    <property type="entry name" value="ABC_transptr_periplasmic_BD"/>
</dbReference>
<name>A0ABZ2J7U8_9CHLR</name>
<evidence type="ECO:0000313" key="4">
    <source>
        <dbReference type="EMBL" id="WWX25216.1"/>
    </source>
</evidence>
<reference evidence="4 5" key="1">
    <citation type="submission" date="2024-03" db="EMBL/GenBank/DDBJ databases">
        <title>A Dehalogenimonas Isolated from Estuarine Sediments Dihaloeliminates Chlorinated Alkanes.</title>
        <authorList>
            <person name="Yang Y."/>
            <person name="Wang H."/>
        </authorList>
    </citation>
    <scope>NUCLEOTIDE SEQUENCE [LARGE SCALE GENOMIC DNA]</scope>
    <source>
        <strain evidence="4 5">W</strain>
    </source>
</reference>
<dbReference type="EMBL" id="CP146612">
    <property type="protein sequence ID" value="WWX25216.1"/>
    <property type="molecule type" value="Genomic_DNA"/>
</dbReference>